<proteinExistence type="predicted"/>
<dbReference type="OrthoDB" id="5297955at2"/>
<sequence length="339" mass="35566">MSISKTVHRRGWRGALASRLGALAVAGFVAMTMLPTHADAKRLGGGRSFGHQSNSVSQQYRAPATQPTRPAQQAAPAAAPATPAPQPARNRWLGPIAGLAAGLGIAALLSHFGLGGAFAGAMANLIVIAIIAFAVIWLVRRFMRRREPQPAYGAAGGAAYGRQDDAPSYGATRADGGYQTPASLGAGMGAGAGTGAFGGATAATAAAQPWGVPADFDRDAFLRNAKVHFIRLQAAWDEGNLDDIREFTTPEMFADTRVELASRGTSPNRTDVVRLDAELLGIEERNDQYIASVRYTGLIREEKDAAAEPLDEVWNLARRKGGGEGWLLAGIQQADGTAH</sequence>
<dbReference type="Pfam" id="PF04280">
    <property type="entry name" value="Tim44"/>
    <property type="match status" value="1"/>
</dbReference>
<protein>
    <submittedName>
        <fullName evidence="4">Predicted lipid-binding transport protein, Tim44 family</fullName>
    </submittedName>
</protein>
<keyword evidence="2" id="KW-1133">Transmembrane helix</keyword>
<dbReference type="STRING" id="1770053.SAMN05216551_104220"/>
<dbReference type="RefSeq" id="WP_091907114.1">
    <property type="nucleotide sequence ID" value="NZ_FNLO01000004.1"/>
</dbReference>
<dbReference type="InterPro" id="IPR032710">
    <property type="entry name" value="NTF2-like_dom_sf"/>
</dbReference>
<evidence type="ECO:0000256" key="2">
    <source>
        <dbReference type="SAM" id="Phobius"/>
    </source>
</evidence>
<evidence type="ECO:0000256" key="1">
    <source>
        <dbReference type="SAM" id="MobiDB-lite"/>
    </source>
</evidence>
<accession>A0A1H2PNB0</accession>
<dbReference type="SUPFAM" id="SSF54427">
    <property type="entry name" value="NTF2-like"/>
    <property type="match status" value="1"/>
</dbReference>
<dbReference type="InterPro" id="IPR007379">
    <property type="entry name" value="Tim44-like_dom"/>
</dbReference>
<organism evidence="4 5">
    <name type="scientific">Chitinasiproducens palmae</name>
    <dbReference type="NCBI Taxonomy" id="1770053"/>
    <lineage>
        <taxon>Bacteria</taxon>
        <taxon>Pseudomonadati</taxon>
        <taxon>Pseudomonadota</taxon>
        <taxon>Betaproteobacteria</taxon>
        <taxon>Burkholderiales</taxon>
        <taxon>Burkholderiaceae</taxon>
        <taxon>Chitinasiproducens</taxon>
    </lineage>
</organism>
<dbReference type="PANTHER" id="PTHR41542">
    <property type="entry name" value="BLL5807 PROTEIN"/>
    <property type="match status" value="1"/>
</dbReference>
<feature type="transmembrane region" description="Helical" evidence="2">
    <location>
        <begin position="92"/>
        <end position="112"/>
    </location>
</feature>
<evidence type="ECO:0000313" key="4">
    <source>
        <dbReference type="EMBL" id="SDV48172.1"/>
    </source>
</evidence>
<name>A0A1H2PNB0_9BURK</name>
<feature type="compositionally biased region" description="Polar residues" evidence="1">
    <location>
        <begin position="50"/>
        <end position="60"/>
    </location>
</feature>
<dbReference type="PANTHER" id="PTHR41542:SF1">
    <property type="entry name" value="BLL5807 PROTEIN"/>
    <property type="match status" value="1"/>
</dbReference>
<feature type="compositionally biased region" description="Low complexity" evidence="1">
    <location>
        <begin position="61"/>
        <end position="87"/>
    </location>
</feature>
<feature type="domain" description="Tim44-like" evidence="3">
    <location>
        <begin position="202"/>
        <end position="333"/>
    </location>
</feature>
<feature type="transmembrane region" description="Helical" evidence="2">
    <location>
        <begin position="118"/>
        <end position="139"/>
    </location>
</feature>
<keyword evidence="5" id="KW-1185">Reference proteome</keyword>
<keyword evidence="2" id="KW-0812">Transmembrane</keyword>
<evidence type="ECO:0000259" key="3">
    <source>
        <dbReference type="SMART" id="SM00978"/>
    </source>
</evidence>
<keyword evidence="2" id="KW-0472">Membrane</keyword>
<dbReference type="EMBL" id="FNLO01000004">
    <property type="protein sequence ID" value="SDV48172.1"/>
    <property type="molecule type" value="Genomic_DNA"/>
</dbReference>
<evidence type="ECO:0000313" key="5">
    <source>
        <dbReference type="Proteomes" id="UP000243719"/>
    </source>
</evidence>
<dbReference type="AlphaFoldDB" id="A0A1H2PNB0"/>
<reference evidence="5" key="1">
    <citation type="submission" date="2016-09" db="EMBL/GenBank/DDBJ databases">
        <authorList>
            <person name="Varghese N."/>
            <person name="Submissions S."/>
        </authorList>
    </citation>
    <scope>NUCLEOTIDE SEQUENCE [LARGE SCALE GENOMIC DNA]</scope>
    <source>
        <strain evidence="5">JS23</strain>
    </source>
</reference>
<feature type="region of interest" description="Disordered" evidence="1">
    <location>
        <begin position="42"/>
        <end position="87"/>
    </location>
</feature>
<gene>
    <name evidence="4" type="ORF">SAMN05216551_104220</name>
</gene>
<dbReference type="SMART" id="SM00978">
    <property type="entry name" value="Tim44"/>
    <property type="match status" value="1"/>
</dbReference>
<dbReference type="Proteomes" id="UP000243719">
    <property type="component" value="Unassembled WGS sequence"/>
</dbReference>